<evidence type="ECO:0000256" key="1">
    <source>
        <dbReference type="ARBA" id="ARBA00008049"/>
    </source>
</evidence>
<keyword evidence="3 10" id="KW-0547">Nucleotide-binding</keyword>
<dbReference type="PROSITE" id="PS51844">
    <property type="entry name" value="SH3_LIKE"/>
    <property type="match status" value="1"/>
</dbReference>
<dbReference type="STRING" id="40149.A0A0E0C753"/>
<feature type="domain" description="Myosin motor" evidence="13">
    <location>
        <begin position="62"/>
        <end position="770"/>
    </location>
</feature>
<keyword evidence="7 10" id="KW-0518">Myosin</keyword>
<evidence type="ECO:0000256" key="2">
    <source>
        <dbReference type="ARBA" id="ARBA00022737"/>
    </source>
</evidence>
<dbReference type="GO" id="GO:0030048">
    <property type="term" value="P:actin filament-based movement"/>
    <property type="evidence" value="ECO:0007669"/>
    <property type="project" value="UniProtKB-ARBA"/>
</dbReference>
<keyword evidence="5" id="KW-0112">Calmodulin-binding</keyword>
<evidence type="ECO:0000256" key="5">
    <source>
        <dbReference type="ARBA" id="ARBA00022860"/>
    </source>
</evidence>
<dbReference type="Gene3D" id="3.40.850.10">
    <property type="entry name" value="Kinesin motor domain"/>
    <property type="match status" value="1"/>
</dbReference>
<dbReference type="InterPro" id="IPR036018">
    <property type="entry name" value="MYSc_Myo11"/>
</dbReference>
<dbReference type="InterPro" id="IPR027417">
    <property type="entry name" value="P-loop_NTPase"/>
</dbReference>
<dbReference type="GO" id="GO:0016459">
    <property type="term" value="C:myosin complex"/>
    <property type="evidence" value="ECO:0007669"/>
    <property type="project" value="UniProtKB-KW"/>
</dbReference>
<feature type="coiled-coil region" evidence="11">
    <location>
        <begin position="1493"/>
        <end position="1653"/>
    </location>
</feature>
<dbReference type="Gene3D" id="3.30.70.1590">
    <property type="match status" value="1"/>
</dbReference>
<reference evidence="15" key="2">
    <citation type="submission" date="2018-05" db="EMBL/GenBank/DDBJ databases">
        <title>OmerRS3 (Oryza meridionalis Reference Sequence Version 3).</title>
        <authorList>
            <person name="Zhang J."/>
            <person name="Kudrna D."/>
            <person name="Lee S."/>
            <person name="Talag J."/>
            <person name="Welchert J."/>
            <person name="Wing R.A."/>
        </authorList>
    </citation>
    <scope>NUCLEOTIDE SEQUENCE [LARGE SCALE GENOMIC DNA]</scope>
    <source>
        <strain evidence="15">cv. OR44</strain>
    </source>
</reference>
<dbReference type="Pfam" id="PF02736">
    <property type="entry name" value="Myosin_N"/>
    <property type="match status" value="1"/>
</dbReference>
<evidence type="ECO:0000259" key="14">
    <source>
        <dbReference type="PROSITE" id="PS51844"/>
    </source>
</evidence>
<feature type="coiled-coil region" evidence="11">
    <location>
        <begin position="882"/>
        <end position="1066"/>
    </location>
</feature>
<feature type="coiled-coil region" evidence="11">
    <location>
        <begin position="1396"/>
        <end position="1430"/>
    </location>
</feature>
<evidence type="ECO:0000259" key="12">
    <source>
        <dbReference type="PROSITE" id="PS51126"/>
    </source>
</evidence>
<dbReference type="eggNOG" id="KOG0160">
    <property type="taxonomic scope" value="Eukaryota"/>
</dbReference>
<dbReference type="PROSITE" id="PS51456">
    <property type="entry name" value="MYOSIN_MOTOR"/>
    <property type="match status" value="1"/>
</dbReference>
<feature type="binding site" evidence="10">
    <location>
        <begin position="156"/>
        <end position="163"/>
    </location>
    <ligand>
        <name>ATP</name>
        <dbReference type="ChEBI" id="CHEBI:30616"/>
    </ligand>
</feature>
<feature type="domain" description="Dilute" evidence="12">
    <location>
        <begin position="1788"/>
        <end position="2045"/>
    </location>
</feature>
<dbReference type="Pfam" id="PF01843">
    <property type="entry name" value="DIL"/>
    <property type="match status" value="1"/>
</dbReference>
<dbReference type="GO" id="GO:0051015">
    <property type="term" value="F:actin filament binding"/>
    <property type="evidence" value="ECO:0007669"/>
    <property type="project" value="TreeGrafter"/>
</dbReference>
<comment type="similarity">
    <text evidence="1">Belongs to the TRAFAC class myosin-kinesin ATPase superfamily. Myosin family. Plant myosin class XI subfamily.</text>
</comment>
<evidence type="ECO:0000256" key="4">
    <source>
        <dbReference type="ARBA" id="ARBA00022840"/>
    </source>
</evidence>
<sequence>MAATLKIVLGSHIWLEDKDLAWIDGEVFRIEGQKAHIRTTNGNMVVASISDIHPKDTEVHSDGIDDMIRLSYLHEPGVLNNLSVRYAKNIIYTYTGNILIAINPFQRLPHLAEPHTMEKYKGANFGELDPHVFAIADISYRQMMNERKSNSILVSGESGAGKTETTKMLMRYLAFLGGRSRTGGRTVEQQVLESNPVLEAFGNAKTVRNNNSSRFGKFVEIQFDKSGKISGAAIRTYLLERSRVCQINSPERNYHCFYFLCAAPSEEIRKYNLGDPSSFHYLNQSTCIKVDGISDNEEYLATRSAMNTVGITEQEQEAIFRVVAAVLHLGNINFVKGREVDSSVIKDEKARFHLNAAAELLMCDRGKLENALIKRKINTPEGVITTTVDPNSATVSRDGLAKQIYSRLFDWLVSRLNASIGQDENSQHLIGVLDIYGFESFKTNSFEQLCINFTNEKLQQHFNQNVFKMEQEEYNREQIDWSYIEFVDNQDVLDLIEKYSGTGSHIGICSVVCEYNTVWLVTENCKVGSTDCYVLTRKPGGIVALLDEACMFPKCTHESFSQKLYEKFKNHKRFSKPKLSRTAFTIQHYAGEVTYQSDHFLDKNRDYVVVEHQELLNASTCSFVSGLFPSVQEENTKSSKSSIANRFKGQLHDLMETLSSTEPHYIRCIKPNNLLKPATFENTNVLHQLRCSGVLEAIRISCAGYPTRKLFRDFLQRFHIIAPDFFKERNDEKVICQKILDKMGLQGYQIGRTKVFLRAGQMAELDARRTEVQNRAARAVQSRFRTHVAREQFLMLRNTSISFQSFVRAILACKLHLLLRKQAAALKIQKNVRCYFASKSFSGLRSSAITLQTGLRAFGAYNEYIRRKQNKASTDIQAARDTEALKVEKGKLEEHIEELSSRLCLEKKLRSDLENSKATEISKLQTTLHEMERRVEEARATQERESAKKVVEEALVLEREKIALLTKEVEELKVLLLKEQEEKNAANSAFSIAQERNDDLTKKVEVANENFKQLKDTLKSFEESTKGLETSLMMERQQNEANRREVGEAQQRVEELLRLVADANGKSTSLQTTVQRLEQSLIEKEATWLTERQESETTNKLLIEAHGRNEELLNKIEVAENDISKFRDNIQRFEETATTLETSLLAEKQHSAAIMSQLAETKQGNEELQKKLADVNRTNDILQDSLKRFEENVTTRDALYLAERQEHDETKQSLSKSQERNWELLQKVDEAEKRINKLLENAQRLEKHATARESLLLKTKQSHDSTTKALVEAESRNRELTKSFEDSDRKINLLEDSVNRLEERIAEKDSLLEIERQENNATKDEVTNAQNKIMELVNESQQLQDIRKHLEDNIKRLEEDATTREALLISEKQAHEATKRTLTETQLRNGELINKIQDSDKHALQLELTIERLQENASTMEALLLREREQSNATMKAHSESQERNSQLLKKFEDVDKKIGLLQGTIQRLGEQTTKDTLLLSERKEKDELKKVLSETEYRNEELVIKIEEENKKVEHLQDTITMLKENIAVQAANLEAERQENDRIRKSLVEAQERNDELFKKVSDSEYRAQQLQDTVQKLRQESDAVRKALAESHGRNEDLIRRNDDLLSRNDDLIKKIEDSGQVVAELQAALERIEGKAANLEAENQILRQQAIATPPSTAKSQAAFSKINAFQQRSPENGHILNGNVAYAEKSLTGPAETRLSMVVNQGSILNLINQKDYESGDKMQRAHNEVYQHQQPQDDQQLLLQYITQHLGFSGSKPVAALLLYQCLLHWKSFETAKTSVFDSILQEINSAIEAQHDTRSLAYWLSNLSTLSVLLQLSFKTTRAAISTPHRRRFSYERIFQASQTSNSGLAYFSAQPVDGPSGLQQIDAKYPALLFKQQLVDLIEKVYGMISDKVKKELNPLLELCIQDPRTSHSNQAKASLSSASHLGQQSQLTHWLGIVKILNNCLHLLRANHLKFLVFTQFADSAWEALRHIRQAVDFLVISLKPIRTWSEICDDVCPALSLQQLERIVGMYWDDMNGTNIISAEFTSSMRTMMKEESNNATSFSVLLDDDSSIPFSLEDIAKSMPTIEETTENDLLPFVRENQSFAFILHRRD</sequence>
<dbReference type="FunFam" id="1.10.10.820:FF:000001">
    <property type="entry name" value="Myosin heavy chain"/>
    <property type="match status" value="1"/>
</dbReference>
<dbReference type="SMART" id="SM00242">
    <property type="entry name" value="MYSc"/>
    <property type="match status" value="1"/>
</dbReference>
<keyword evidence="4 10" id="KW-0067">ATP-binding</keyword>
<dbReference type="CDD" id="cd01384">
    <property type="entry name" value="MYSc_Myo11"/>
    <property type="match status" value="1"/>
</dbReference>
<dbReference type="GO" id="GO:0005524">
    <property type="term" value="F:ATP binding"/>
    <property type="evidence" value="ECO:0007669"/>
    <property type="project" value="UniProtKB-UniRule"/>
</dbReference>
<dbReference type="GO" id="GO:0016020">
    <property type="term" value="C:membrane"/>
    <property type="evidence" value="ECO:0007669"/>
    <property type="project" value="TreeGrafter"/>
</dbReference>
<evidence type="ECO:0000256" key="6">
    <source>
        <dbReference type="ARBA" id="ARBA00023054"/>
    </source>
</evidence>
<dbReference type="Proteomes" id="UP000008021">
    <property type="component" value="Chromosome 1"/>
</dbReference>
<evidence type="ECO:0000256" key="3">
    <source>
        <dbReference type="ARBA" id="ARBA00022741"/>
    </source>
</evidence>
<dbReference type="PRINTS" id="PR00193">
    <property type="entry name" value="MYOSINHEAVY"/>
</dbReference>
<dbReference type="GO" id="GO:0005737">
    <property type="term" value="C:cytoplasm"/>
    <property type="evidence" value="ECO:0007669"/>
    <property type="project" value="TreeGrafter"/>
</dbReference>
<evidence type="ECO:0000313" key="15">
    <source>
        <dbReference type="EnsemblPlants" id="OMERI01G26710.1"/>
    </source>
</evidence>
<evidence type="ECO:0008006" key="17">
    <source>
        <dbReference type="Google" id="ProtNLM"/>
    </source>
</evidence>
<dbReference type="SMART" id="SM00015">
    <property type="entry name" value="IQ"/>
    <property type="match status" value="2"/>
</dbReference>
<evidence type="ECO:0000256" key="11">
    <source>
        <dbReference type="SAM" id="Coils"/>
    </source>
</evidence>
<dbReference type="PANTHER" id="PTHR13140:SF736">
    <property type="entry name" value="MYOSIN FAMILY PROTEIN WITH DIL DOMAIN"/>
    <property type="match status" value="1"/>
</dbReference>
<dbReference type="PROSITE" id="PS50096">
    <property type="entry name" value="IQ"/>
    <property type="match status" value="2"/>
</dbReference>
<dbReference type="Gene3D" id="1.20.5.190">
    <property type="match status" value="2"/>
</dbReference>
<evidence type="ECO:0000256" key="7">
    <source>
        <dbReference type="ARBA" id="ARBA00023123"/>
    </source>
</evidence>
<keyword evidence="8 10" id="KW-0505">Motor protein</keyword>
<reference evidence="15" key="1">
    <citation type="submission" date="2015-04" db="UniProtKB">
        <authorList>
            <consortium name="EnsemblPlants"/>
        </authorList>
    </citation>
    <scope>IDENTIFICATION</scope>
</reference>
<evidence type="ECO:0000256" key="8">
    <source>
        <dbReference type="ARBA" id="ARBA00023175"/>
    </source>
</evidence>
<dbReference type="PROSITE" id="PS51126">
    <property type="entry name" value="DILUTE"/>
    <property type="match status" value="1"/>
</dbReference>
<feature type="coiled-coil region" evidence="11">
    <location>
        <begin position="1102"/>
        <end position="1367"/>
    </location>
</feature>
<name>A0A0E0C753_9ORYZ</name>
<dbReference type="Gene3D" id="1.20.120.720">
    <property type="entry name" value="Myosin VI head, motor domain, U50 subdomain"/>
    <property type="match status" value="1"/>
</dbReference>
<evidence type="ECO:0000256" key="10">
    <source>
        <dbReference type="PROSITE-ProRule" id="PRU00782"/>
    </source>
</evidence>
<keyword evidence="6 11" id="KW-0175">Coiled coil</keyword>
<keyword evidence="2" id="KW-0677">Repeat</keyword>
<dbReference type="Gene3D" id="1.20.58.530">
    <property type="match status" value="1"/>
</dbReference>
<dbReference type="HOGENOM" id="CLU_000192_3_0_1"/>
<accession>A0A0E0C753</accession>
<dbReference type="InterPro" id="IPR036961">
    <property type="entry name" value="Kinesin_motor_dom_sf"/>
</dbReference>
<dbReference type="InterPro" id="IPR001609">
    <property type="entry name" value="Myosin_head_motor_dom-like"/>
</dbReference>
<evidence type="ECO:0000259" key="13">
    <source>
        <dbReference type="PROSITE" id="PS51456"/>
    </source>
</evidence>
<evidence type="ECO:0000256" key="9">
    <source>
        <dbReference type="ARBA" id="ARBA00023203"/>
    </source>
</evidence>
<feature type="domain" description="Myosin N-terminal SH3-like" evidence="14">
    <location>
        <begin position="8"/>
        <end position="57"/>
    </location>
</feature>
<feature type="region of interest" description="Actin-binding" evidence="10">
    <location>
        <begin position="651"/>
        <end position="673"/>
    </location>
</feature>
<organism evidence="15">
    <name type="scientific">Oryza meridionalis</name>
    <dbReference type="NCBI Taxonomy" id="40149"/>
    <lineage>
        <taxon>Eukaryota</taxon>
        <taxon>Viridiplantae</taxon>
        <taxon>Streptophyta</taxon>
        <taxon>Embryophyta</taxon>
        <taxon>Tracheophyta</taxon>
        <taxon>Spermatophyta</taxon>
        <taxon>Magnoliopsida</taxon>
        <taxon>Liliopsida</taxon>
        <taxon>Poales</taxon>
        <taxon>Poaceae</taxon>
        <taxon>BOP clade</taxon>
        <taxon>Oryzoideae</taxon>
        <taxon>Oryzeae</taxon>
        <taxon>Oryzinae</taxon>
        <taxon>Oryza</taxon>
    </lineage>
</organism>
<dbReference type="SMART" id="SM01132">
    <property type="entry name" value="DIL"/>
    <property type="match status" value="1"/>
</dbReference>
<dbReference type="GO" id="GO:0000146">
    <property type="term" value="F:microfilament motor activity"/>
    <property type="evidence" value="ECO:0007669"/>
    <property type="project" value="TreeGrafter"/>
</dbReference>
<dbReference type="InterPro" id="IPR000048">
    <property type="entry name" value="IQ_motif_EF-hand-BS"/>
</dbReference>
<keyword evidence="16" id="KW-1185">Reference proteome</keyword>
<dbReference type="PANTHER" id="PTHR13140">
    <property type="entry name" value="MYOSIN"/>
    <property type="match status" value="1"/>
</dbReference>
<dbReference type="GO" id="GO:0005516">
    <property type="term" value="F:calmodulin binding"/>
    <property type="evidence" value="ECO:0007669"/>
    <property type="project" value="UniProtKB-KW"/>
</dbReference>
<dbReference type="GO" id="GO:0007015">
    <property type="term" value="P:actin filament organization"/>
    <property type="evidence" value="ECO:0007669"/>
    <property type="project" value="TreeGrafter"/>
</dbReference>
<dbReference type="Pfam" id="PF00063">
    <property type="entry name" value="Myosin_head"/>
    <property type="match status" value="2"/>
</dbReference>
<keyword evidence="9 10" id="KW-0009">Actin-binding</keyword>
<protein>
    <recommendedName>
        <fullName evidence="17">Myosin motor domain-containing protein</fullName>
    </recommendedName>
</protein>
<evidence type="ECO:0000313" key="16">
    <source>
        <dbReference type="Proteomes" id="UP000008021"/>
    </source>
</evidence>
<dbReference type="Gene3D" id="1.10.10.820">
    <property type="match status" value="1"/>
</dbReference>
<proteinExistence type="inferred from homology"/>
<dbReference type="Gramene" id="OMERI01G26710.1">
    <property type="protein sequence ID" value="OMERI01G26710.1"/>
    <property type="gene ID" value="OMERI01G26710"/>
</dbReference>
<dbReference type="InterPro" id="IPR002710">
    <property type="entry name" value="Dilute_dom"/>
</dbReference>
<dbReference type="EnsemblPlants" id="OMERI01G26710.1">
    <property type="protein sequence ID" value="OMERI01G26710.1"/>
    <property type="gene ID" value="OMERI01G26710"/>
</dbReference>
<dbReference type="SUPFAM" id="SSF52540">
    <property type="entry name" value="P-loop containing nucleoside triphosphate hydrolases"/>
    <property type="match status" value="1"/>
</dbReference>
<dbReference type="InterPro" id="IPR004009">
    <property type="entry name" value="SH3_Myosin"/>
</dbReference>